<proteinExistence type="predicted"/>
<reference evidence="1" key="1">
    <citation type="submission" date="2022-10" db="EMBL/GenBank/DDBJ databases">
        <title>Completed Genome Sequence of two octocoral isolated bacterium, Endozoicomonas euniceicola EF212T and Endozoicomonas gorgoniicola PS125T.</title>
        <authorList>
            <person name="Chiou Y.-J."/>
            <person name="Chen Y.-H."/>
        </authorList>
    </citation>
    <scope>NUCLEOTIDE SEQUENCE</scope>
    <source>
        <strain evidence="1">EF212</strain>
    </source>
</reference>
<protein>
    <recommendedName>
        <fullName evidence="3">J domain-containing protein</fullName>
    </recommendedName>
</protein>
<evidence type="ECO:0008006" key="3">
    <source>
        <dbReference type="Google" id="ProtNLM"/>
    </source>
</evidence>
<accession>A0ABY6GNZ3</accession>
<organism evidence="1 2">
    <name type="scientific">Endozoicomonas euniceicola</name>
    <dbReference type="NCBI Taxonomy" id="1234143"/>
    <lineage>
        <taxon>Bacteria</taxon>
        <taxon>Pseudomonadati</taxon>
        <taxon>Pseudomonadota</taxon>
        <taxon>Gammaproteobacteria</taxon>
        <taxon>Oceanospirillales</taxon>
        <taxon>Endozoicomonadaceae</taxon>
        <taxon>Endozoicomonas</taxon>
    </lineage>
</organism>
<evidence type="ECO:0000313" key="2">
    <source>
        <dbReference type="Proteomes" id="UP001163255"/>
    </source>
</evidence>
<dbReference type="Proteomes" id="UP001163255">
    <property type="component" value="Chromosome"/>
</dbReference>
<gene>
    <name evidence="1" type="ORF">NX720_16420</name>
</gene>
<keyword evidence="2" id="KW-1185">Reference proteome</keyword>
<name>A0ABY6GNZ3_9GAMM</name>
<dbReference type="EMBL" id="CP103300">
    <property type="protein sequence ID" value="UYM14470.1"/>
    <property type="molecule type" value="Genomic_DNA"/>
</dbReference>
<evidence type="ECO:0000313" key="1">
    <source>
        <dbReference type="EMBL" id="UYM14470.1"/>
    </source>
</evidence>
<dbReference type="RefSeq" id="WP_262595966.1">
    <property type="nucleotide sequence ID" value="NZ_CP103300.1"/>
</dbReference>
<sequence>MNGADSKKNNDFKYDYFVSKEAEIIFYLSVLTGEAQQEMLNIAPSFYKDKKKAKAWRDKVIKKIHPDKSKHPDAKKQLKC</sequence>